<evidence type="ECO:0000313" key="2">
    <source>
        <dbReference type="RefSeq" id="XP_013175743.1"/>
    </source>
</evidence>
<feature type="region of interest" description="Disordered" evidence="1">
    <location>
        <begin position="1"/>
        <end position="42"/>
    </location>
</feature>
<dbReference type="AlphaFoldDB" id="A0AAJ6ZMH6"/>
<gene>
    <name evidence="2" type="primary">LOC106123877</name>
</gene>
<dbReference type="RefSeq" id="XP_013175743.1">
    <property type="nucleotide sequence ID" value="XM_013320289.1"/>
</dbReference>
<accession>A0AAJ6ZMH6</accession>
<dbReference type="GeneID" id="106123877"/>
<evidence type="ECO:0000256" key="1">
    <source>
        <dbReference type="SAM" id="MobiDB-lite"/>
    </source>
</evidence>
<protein>
    <submittedName>
        <fullName evidence="2">Uncharacterized protein LOC106123877</fullName>
    </submittedName>
</protein>
<feature type="region of interest" description="Disordered" evidence="1">
    <location>
        <begin position="55"/>
        <end position="84"/>
    </location>
</feature>
<dbReference type="KEGG" id="pxu:106123877"/>
<proteinExistence type="predicted"/>
<dbReference type="Proteomes" id="UP000694872">
    <property type="component" value="Unplaced"/>
</dbReference>
<name>A0AAJ6ZMH6_PAPXU</name>
<organism evidence="2">
    <name type="scientific">Papilio xuthus</name>
    <name type="common">Asian swallowtail butterfly</name>
    <dbReference type="NCBI Taxonomy" id="66420"/>
    <lineage>
        <taxon>Eukaryota</taxon>
        <taxon>Metazoa</taxon>
        <taxon>Ecdysozoa</taxon>
        <taxon>Arthropoda</taxon>
        <taxon>Hexapoda</taxon>
        <taxon>Insecta</taxon>
        <taxon>Pterygota</taxon>
        <taxon>Neoptera</taxon>
        <taxon>Endopterygota</taxon>
        <taxon>Lepidoptera</taxon>
        <taxon>Glossata</taxon>
        <taxon>Ditrysia</taxon>
        <taxon>Papilionoidea</taxon>
        <taxon>Papilionidae</taxon>
        <taxon>Papilioninae</taxon>
        <taxon>Papilio</taxon>
    </lineage>
</organism>
<sequence length="695" mass="78385">MAEATAPPSEAGETDVPIATTASDYPPYPPYSTATAPPSVAETIVTGRDLRRKFKFLPQRPARPPPRPAKPRGPKATDVKLSKHQYRAHARCLRRHGAVLTDRLEHMSKPSRRHMIYLWREHADILTPDAIGRIRAMLDADEPFKPEQAYEYFVNLRKTKRKRNKKLRRQGKTDLLAICDDKRFLWARNATVAFARGIQQRLARPGRYALADGMLCLSNLILNDICGYMRMKTPSRNSTSPKARFMMEMSDKIAVWIDEILTESDDRMLMMDFDEDEDVIAADAAGDTRFTDDFLEMMQHGQDQPLKQTPAYKQFTGDMLEVFIILTNAMYKQGDENLIDHGKFHQTYTEAANLLKETPTFDVLEINSGVANKINNALSGIAKPLAPKNLEVPMGAMIDLCSNFLAENAENNKDKGPAFKLLISTLRKQPKQLLFEKDRIKETNEDAATELTQARSLESDHDDPVLTGKIQEGLRKVVAKVTPLDMQTDMNETLDICSKYLSQGVIDKLERGPAFDILIKELAFTGSKPFTPQFPDLEINFAAAHVLTKAPGLSSISPNPATKPLFEKALHKVVDLVTPKSLKQEMNEVIKRCANYLSGYVRDREHALKLLVETMKKTPTKDLAKRADYAMEYGTGAEETEKTPALVPYLPVKDIATEIKEKLATDVKPVTPAQLHVPMKGCFFFYIIKWETSMR</sequence>
<feature type="compositionally biased region" description="Low complexity" evidence="1">
    <location>
        <begin position="19"/>
        <end position="39"/>
    </location>
</feature>
<reference evidence="2" key="1">
    <citation type="submission" date="2025-08" db="UniProtKB">
        <authorList>
            <consortium name="RefSeq"/>
        </authorList>
    </citation>
    <scope>IDENTIFICATION</scope>
</reference>